<comment type="caution">
    <text evidence="4">The sequence shown here is derived from an EMBL/GenBank/DDBJ whole genome shotgun (WGS) entry which is preliminary data.</text>
</comment>
<dbReference type="AlphaFoldDB" id="A0A444YN38"/>
<name>A0A444YN38_ARAHY</name>
<keyword evidence="5" id="KW-1185">Reference proteome</keyword>
<reference evidence="4 5" key="1">
    <citation type="submission" date="2019-01" db="EMBL/GenBank/DDBJ databases">
        <title>Sequencing of cultivated peanut Arachis hypogaea provides insights into genome evolution and oil improvement.</title>
        <authorList>
            <person name="Chen X."/>
        </authorList>
    </citation>
    <scope>NUCLEOTIDE SEQUENCE [LARGE SCALE GENOMIC DNA]</scope>
    <source>
        <strain evidence="5">cv. Fuhuasheng</strain>
        <tissue evidence="4">Leaves</tissue>
    </source>
</reference>
<dbReference type="EMBL" id="SDMP01000016">
    <property type="protein sequence ID" value="RYR03373.1"/>
    <property type="molecule type" value="Genomic_DNA"/>
</dbReference>
<dbReference type="GO" id="GO:0008270">
    <property type="term" value="F:zinc ion binding"/>
    <property type="evidence" value="ECO:0007669"/>
    <property type="project" value="UniProtKB-KW"/>
</dbReference>
<dbReference type="PROSITE" id="PS50966">
    <property type="entry name" value="ZF_SWIM"/>
    <property type="match status" value="1"/>
</dbReference>
<dbReference type="InterPro" id="IPR007527">
    <property type="entry name" value="Znf_SWIM"/>
</dbReference>
<keyword evidence="1" id="KW-0863">Zinc-finger</keyword>
<sequence>MFLLLFVRWLNTSSAAEINSTGTLLEVMGDSDFTIKVHPGGKFVDSGHGLEYLGEMVVEDLHFDVHEWSLQEIVSQLKQLGYKGYARVWYKEPVMDLKSGLREIKSDGDAMRMARKAYGCGTVLRDLILSIAKATYVEEWERRMNQLKEINRDCYDKLFALDPKLWTKSHFTFLAKSDMLMNNISKAFNGRILEARDKPILTMFEWIRCYLMIRFTEKKKKAERYEGSVLPKPKKRLDIIVVRAMEWQVKWARDLKFEVHHKNRMIMEKFVVDLMAGRCSCRFWGLCGMPCLHACCAIF</sequence>
<protein>
    <recommendedName>
        <fullName evidence="3">SWIM-type domain-containing protein</fullName>
    </recommendedName>
</protein>
<feature type="chain" id="PRO_5019535180" description="SWIM-type domain-containing protein" evidence="2">
    <location>
        <begin position="16"/>
        <end position="299"/>
    </location>
</feature>
<dbReference type="Proteomes" id="UP000289738">
    <property type="component" value="Chromosome B06"/>
</dbReference>
<feature type="signal peptide" evidence="2">
    <location>
        <begin position="1"/>
        <end position="15"/>
    </location>
</feature>
<evidence type="ECO:0000256" key="1">
    <source>
        <dbReference type="PROSITE-ProRule" id="PRU00325"/>
    </source>
</evidence>
<feature type="domain" description="SWIM-type" evidence="3">
    <location>
        <begin position="270"/>
        <end position="299"/>
    </location>
</feature>
<organism evidence="4 5">
    <name type="scientific">Arachis hypogaea</name>
    <name type="common">Peanut</name>
    <dbReference type="NCBI Taxonomy" id="3818"/>
    <lineage>
        <taxon>Eukaryota</taxon>
        <taxon>Viridiplantae</taxon>
        <taxon>Streptophyta</taxon>
        <taxon>Embryophyta</taxon>
        <taxon>Tracheophyta</taxon>
        <taxon>Spermatophyta</taxon>
        <taxon>Magnoliopsida</taxon>
        <taxon>eudicotyledons</taxon>
        <taxon>Gunneridae</taxon>
        <taxon>Pentapetalae</taxon>
        <taxon>rosids</taxon>
        <taxon>fabids</taxon>
        <taxon>Fabales</taxon>
        <taxon>Fabaceae</taxon>
        <taxon>Papilionoideae</taxon>
        <taxon>50 kb inversion clade</taxon>
        <taxon>dalbergioids sensu lato</taxon>
        <taxon>Dalbergieae</taxon>
        <taxon>Pterocarpus clade</taxon>
        <taxon>Arachis</taxon>
    </lineage>
</organism>
<dbReference type="InterPro" id="IPR058594">
    <property type="entry name" value="PB1-like_dom_pln"/>
</dbReference>
<keyword evidence="1" id="KW-0862">Zinc</keyword>
<gene>
    <name evidence="4" type="ORF">Ahy_B06g082281</name>
</gene>
<dbReference type="STRING" id="3818.A0A444YN38"/>
<evidence type="ECO:0000256" key="2">
    <source>
        <dbReference type="SAM" id="SignalP"/>
    </source>
</evidence>
<evidence type="ECO:0000313" key="4">
    <source>
        <dbReference type="EMBL" id="RYR03373.1"/>
    </source>
</evidence>
<keyword evidence="1" id="KW-0479">Metal-binding</keyword>
<dbReference type="PANTHER" id="PTHR31973">
    <property type="entry name" value="POLYPROTEIN, PUTATIVE-RELATED"/>
    <property type="match status" value="1"/>
</dbReference>
<proteinExistence type="predicted"/>
<evidence type="ECO:0000259" key="3">
    <source>
        <dbReference type="PROSITE" id="PS50966"/>
    </source>
</evidence>
<accession>A0A444YN38</accession>
<dbReference type="PANTHER" id="PTHR31973:SF187">
    <property type="entry name" value="MUTATOR TRANSPOSASE MUDRA PROTEIN"/>
    <property type="match status" value="1"/>
</dbReference>
<keyword evidence="2" id="KW-0732">Signal</keyword>
<dbReference type="Pfam" id="PF26130">
    <property type="entry name" value="PB1-like"/>
    <property type="match status" value="1"/>
</dbReference>
<evidence type="ECO:0000313" key="5">
    <source>
        <dbReference type="Proteomes" id="UP000289738"/>
    </source>
</evidence>